<dbReference type="Gene3D" id="2.40.50.140">
    <property type="entry name" value="Nucleic acid-binding proteins"/>
    <property type="match status" value="1"/>
</dbReference>
<dbReference type="EMBL" id="CP019454">
    <property type="protein sequence ID" value="AUW93265.1"/>
    <property type="molecule type" value="Genomic_DNA"/>
</dbReference>
<reference evidence="5 6" key="1">
    <citation type="journal article" date="2019" name="Sci. Rep.">
        <title>Sulfobacillus thermotolerans: new insights into resistance and metabolic capacities of acidophilic chemolithotrophs.</title>
        <authorList>
            <person name="Panyushkina A.E."/>
            <person name="Babenko V.V."/>
            <person name="Nikitina A.S."/>
            <person name="Selezneva O.V."/>
            <person name="Tsaplina I.A."/>
            <person name="Letarova M.A."/>
            <person name="Kostryukova E.S."/>
            <person name="Letarov A.V."/>
        </authorList>
    </citation>
    <scope>NUCLEOTIDE SEQUENCE [LARGE SCALE GENOMIC DNA]</scope>
    <source>
        <strain evidence="5 6">Kr1</strain>
    </source>
</reference>
<evidence type="ECO:0000259" key="4">
    <source>
        <dbReference type="PROSITE" id="PS50886"/>
    </source>
</evidence>
<dbReference type="NCBIfam" id="NF007494">
    <property type="entry name" value="PRK10089.1-3"/>
    <property type="match status" value="1"/>
</dbReference>
<dbReference type="InterPro" id="IPR008231">
    <property type="entry name" value="CsaA"/>
</dbReference>
<keyword evidence="6" id="KW-1185">Reference proteome</keyword>
<dbReference type="RefSeq" id="WP_103374424.1">
    <property type="nucleotide sequence ID" value="NZ_CP133983.1"/>
</dbReference>
<feature type="domain" description="TRNA-binding" evidence="4">
    <location>
        <begin position="3"/>
        <end position="106"/>
    </location>
</feature>
<dbReference type="PANTHER" id="PTHR11586">
    <property type="entry name" value="TRNA-AMINOACYLATION COFACTOR ARC1 FAMILY MEMBER"/>
    <property type="match status" value="1"/>
</dbReference>
<dbReference type="Pfam" id="PF01588">
    <property type="entry name" value="tRNA_bind"/>
    <property type="match status" value="1"/>
</dbReference>
<organism evidence="5 6">
    <name type="scientific">Sulfobacillus thermotolerans</name>
    <dbReference type="NCBI Taxonomy" id="338644"/>
    <lineage>
        <taxon>Bacteria</taxon>
        <taxon>Bacillati</taxon>
        <taxon>Bacillota</taxon>
        <taxon>Clostridia</taxon>
        <taxon>Eubacteriales</taxon>
        <taxon>Clostridiales Family XVII. Incertae Sedis</taxon>
        <taxon>Sulfobacillus</taxon>
    </lineage>
</organism>
<evidence type="ECO:0000313" key="5">
    <source>
        <dbReference type="EMBL" id="AUW93265.1"/>
    </source>
</evidence>
<protein>
    <submittedName>
        <fullName evidence="5">tRNA-binding protein</fullName>
    </submittedName>
</protein>
<dbReference type="CDD" id="cd02798">
    <property type="entry name" value="tRNA_bind_CsaA"/>
    <property type="match status" value="1"/>
</dbReference>
<sequence>MDEVQLLTCHVGTIISAEWNARAKKPAYHMVIDFGPLGHKHTSAQITRRYRPEDLIGRQIIAATNLPPKRVAGVVSEVLVLGAELEGNDVILLNLDSPVPNGTPIS</sequence>
<evidence type="ECO:0000256" key="2">
    <source>
        <dbReference type="ARBA" id="ARBA00022884"/>
    </source>
</evidence>
<dbReference type="InterPro" id="IPR002547">
    <property type="entry name" value="tRNA-bd_dom"/>
</dbReference>
<dbReference type="InterPro" id="IPR051270">
    <property type="entry name" value="Tyrosine-tRNA_ligase_regulator"/>
</dbReference>
<dbReference type="InterPro" id="IPR012340">
    <property type="entry name" value="NA-bd_OB-fold"/>
</dbReference>
<accession>A0ABN5GXQ5</accession>
<dbReference type="Proteomes" id="UP000325292">
    <property type="component" value="Chromosome"/>
</dbReference>
<name>A0ABN5GXQ5_9FIRM</name>
<keyword evidence="2 3" id="KW-0694">RNA-binding</keyword>
<proteinExistence type="predicted"/>
<dbReference type="SUPFAM" id="SSF50249">
    <property type="entry name" value="Nucleic acid-binding proteins"/>
    <property type="match status" value="1"/>
</dbReference>
<gene>
    <name evidence="5" type="ORF">BXT84_04285</name>
</gene>
<dbReference type="NCBIfam" id="TIGR02222">
    <property type="entry name" value="chap_CsaA"/>
    <property type="match status" value="1"/>
</dbReference>
<dbReference type="PROSITE" id="PS50886">
    <property type="entry name" value="TRBD"/>
    <property type="match status" value="1"/>
</dbReference>
<evidence type="ECO:0000256" key="3">
    <source>
        <dbReference type="PROSITE-ProRule" id="PRU00209"/>
    </source>
</evidence>
<keyword evidence="1 3" id="KW-0820">tRNA-binding</keyword>
<evidence type="ECO:0000313" key="6">
    <source>
        <dbReference type="Proteomes" id="UP000325292"/>
    </source>
</evidence>
<dbReference type="PANTHER" id="PTHR11586:SF37">
    <property type="entry name" value="TRNA-BINDING DOMAIN-CONTAINING PROTEIN"/>
    <property type="match status" value="1"/>
</dbReference>
<evidence type="ECO:0000256" key="1">
    <source>
        <dbReference type="ARBA" id="ARBA00022555"/>
    </source>
</evidence>